<proteinExistence type="predicted"/>
<dbReference type="EMBL" id="UYRT01000624">
    <property type="protein sequence ID" value="VDK28460.1"/>
    <property type="molecule type" value="Genomic_DNA"/>
</dbReference>
<dbReference type="WBParaSite" id="GPUH_0000065101-mRNA-1">
    <property type="protein sequence ID" value="GPUH_0000065101-mRNA-1"/>
    <property type="gene ID" value="GPUH_0000065101"/>
</dbReference>
<reference evidence="3" key="1">
    <citation type="submission" date="2016-06" db="UniProtKB">
        <authorList>
            <consortium name="WormBaseParasite"/>
        </authorList>
    </citation>
    <scope>IDENTIFICATION</scope>
</reference>
<protein>
    <submittedName>
        <fullName evidence="3">DDE-1 domain-containing protein</fullName>
    </submittedName>
</protein>
<gene>
    <name evidence="1" type="ORF">GPUH_LOCUS651</name>
</gene>
<evidence type="ECO:0000313" key="1">
    <source>
        <dbReference type="EMBL" id="VDK28460.1"/>
    </source>
</evidence>
<dbReference type="AlphaFoldDB" id="A0A183CW10"/>
<sequence length="105" mass="12023">MAADAEFPMTFDLQFSAPQRQSLCVLFLCKQYTHHAAVPGSGEEFQIDESQLLLYARPKPPRINAMYSHCKWRILQRFCLAGCCNCMMLKATSVAHDRLRRGQKV</sequence>
<keyword evidence="2" id="KW-1185">Reference proteome</keyword>
<dbReference type="Proteomes" id="UP000271098">
    <property type="component" value="Unassembled WGS sequence"/>
</dbReference>
<reference evidence="1 2" key="2">
    <citation type="submission" date="2018-11" db="EMBL/GenBank/DDBJ databases">
        <authorList>
            <consortium name="Pathogen Informatics"/>
        </authorList>
    </citation>
    <scope>NUCLEOTIDE SEQUENCE [LARGE SCALE GENOMIC DNA]</scope>
</reference>
<evidence type="ECO:0000313" key="2">
    <source>
        <dbReference type="Proteomes" id="UP000271098"/>
    </source>
</evidence>
<organism evidence="3">
    <name type="scientific">Gongylonema pulchrum</name>
    <dbReference type="NCBI Taxonomy" id="637853"/>
    <lineage>
        <taxon>Eukaryota</taxon>
        <taxon>Metazoa</taxon>
        <taxon>Ecdysozoa</taxon>
        <taxon>Nematoda</taxon>
        <taxon>Chromadorea</taxon>
        <taxon>Rhabditida</taxon>
        <taxon>Spirurina</taxon>
        <taxon>Spiruromorpha</taxon>
        <taxon>Spiruroidea</taxon>
        <taxon>Gongylonematidae</taxon>
        <taxon>Gongylonema</taxon>
    </lineage>
</organism>
<accession>A0A183CW10</accession>
<name>A0A183CW10_9BILA</name>
<evidence type="ECO:0000313" key="3">
    <source>
        <dbReference type="WBParaSite" id="GPUH_0000065101-mRNA-1"/>
    </source>
</evidence>